<feature type="compositionally biased region" description="Low complexity" evidence="1">
    <location>
        <begin position="261"/>
        <end position="274"/>
    </location>
</feature>
<feature type="compositionally biased region" description="Low complexity" evidence="1">
    <location>
        <begin position="61"/>
        <end position="73"/>
    </location>
</feature>
<feature type="compositionally biased region" description="Low complexity" evidence="1">
    <location>
        <begin position="36"/>
        <end position="50"/>
    </location>
</feature>
<dbReference type="Proteomes" id="UP000531561">
    <property type="component" value="Unassembled WGS sequence"/>
</dbReference>
<dbReference type="AlphaFoldDB" id="A0A8H6EF10"/>
<proteinExistence type="predicted"/>
<organism evidence="3 4">
    <name type="scientific">Botrytis fragariae</name>
    <dbReference type="NCBI Taxonomy" id="1964551"/>
    <lineage>
        <taxon>Eukaryota</taxon>
        <taxon>Fungi</taxon>
        <taxon>Dikarya</taxon>
        <taxon>Ascomycota</taxon>
        <taxon>Pezizomycotina</taxon>
        <taxon>Leotiomycetes</taxon>
        <taxon>Helotiales</taxon>
        <taxon>Sclerotiniaceae</taxon>
        <taxon>Botrytis</taxon>
    </lineage>
</organism>
<feature type="region of interest" description="Disordered" evidence="1">
    <location>
        <begin position="235"/>
        <end position="290"/>
    </location>
</feature>
<comment type="caution">
    <text evidence="3">The sequence shown here is derived from an EMBL/GenBank/DDBJ whole genome shotgun (WGS) entry which is preliminary data.</text>
</comment>
<gene>
    <name evidence="3" type="ORF">Bfra_010976</name>
</gene>
<feature type="signal peptide" evidence="2">
    <location>
        <begin position="1"/>
        <end position="22"/>
    </location>
</feature>
<feature type="compositionally biased region" description="Basic and acidic residues" evidence="1">
    <location>
        <begin position="279"/>
        <end position="290"/>
    </location>
</feature>
<feature type="chain" id="PRO_5034765742" evidence="2">
    <location>
        <begin position="23"/>
        <end position="390"/>
    </location>
</feature>
<dbReference type="GeneID" id="59264997"/>
<dbReference type="OrthoDB" id="3564301at2759"/>
<sequence length="390" mass="43059">MYSHSSWSSLALLASLLGKMDAYPTQSFLGMSSPESLSLSTHHQSQSQLPPQTPRTLYTTPSSSSPDLHPSRSGTINVRPPISHFSTSPSPISIPFTLTSTCPNLHLDWTCLTTDLLSNLLLLYPSGPTSSPYYTFSPGTPAQDSSSSSSSPSQDTYTISSSILLPTKTEGTEFKSSLYIFISPASHAGIAGISKGEWRSFMGLLHGVNKGLEREMKGTGWGSLAMEGEFPFLKTPYSEKKGRGNRGARREKLGPSDIIFPSSSSSSSSSTSPSENEEEKPAYPRDVVKNWEEEEQELKTKREGKEEEEISFSYKITWVYYGITRDESGREILRECAQMPEGVEMDFESEGPVKKMSAPEGKGQEEKEEKSRDSDVVQQGEEEQRWKIDL</sequence>
<feature type="compositionally biased region" description="Basic and acidic residues" evidence="1">
    <location>
        <begin position="362"/>
        <end position="375"/>
    </location>
</feature>
<evidence type="ECO:0000313" key="4">
    <source>
        <dbReference type="Proteomes" id="UP000531561"/>
    </source>
</evidence>
<evidence type="ECO:0000313" key="3">
    <source>
        <dbReference type="EMBL" id="KAF5869776.1"/>
    </source>
</evidence>
<feature type="region of interest" description="Disordered" evidence="1">
    <location>
        <begin position="134"/>
        <end position="154"/>
    </location>
</feature>
<feature type="compositionally biased region" description="Basic and acidic residues" evidence="1">
    <location>
        <begin position="237"/>
        <end position="254"/>
    </location>
</feature>
<keyword evidence="4" id="KW-1185">Reference proteome</keyword>
<accession>A0A8H6EF10</accession>
<reference evidence="3 4" key="1">
    <citation type="journal article" date="2020" name="Phytopathology">
        <title>A high-quality genome resource of Botrytis fragariae, a new and rapidly spreading fungal pathogen causing strawberry gray mold in the U.S.A.</title>
        <authorList>
            <person name="Wu Y."/>
            <person name="Saski C.A."/>
            <person name="Schnabel G."/>
            <person name="Xiao S."/>
            <person name="Hu M."/>
        </authorList>
    </citation>
    <scope>NUCLEOTIDE SEQUENCE [LARGE SCALE GENOMIC DNA]</scope>
    <source>
        <strain evidence="3 4">BVB16</strain>
    </source>
</reference>
<dbReference type="RefSeq" id="XP_037188724.1">
    <property type="nucleotide sequence ID" value="XM_037341305.1"/>
</dbReference>
<feature type="region of interest" description="Disordered" evidence="1">
    <location>
        <begin position="343"/>
        <end position="390"/>
    </location>
</feature>
<keyword evidence="2" id="KW-0732">Signal</keyword>
<evidence type="ECO:0000256" key="1">
    <source>
        <dbReference type="SAM" id="MobiDB-lite"/>
    </source>
</evidence>
<dbReference type="EMBL" id="JABFCT010000016">
    <property type="protein sequence ID" value="KAF5869776.1"/>
    <property type="molecule type" value="Genomic_DNA"/>
</dbReference>
<name>A0A8H6EF10_9HELO</name>
<protein>
    <submittedName>
        <fullName evidence="3">Uncharacterized protein</fullName>
    </submittedName>
</protein>
<evidence type="ECO:0000256" key="2">
    <source>
        <dbReference type="SAM" id="SignalP"/>
    </source>
</evidence>
<feature type="region of interest" description="Disordered" evidence="1">
    <location>
        <begin position="34"/>
        <end position="79"/>
    </location>
</feature>
<feature type="compositionally biased region" description="Low complexity" evidence="1">
    <location>
        <begin position="137"/>
        <end position="154"/>
    </location>
</feature>